<dbReference type="AlphaFoldDB" id="A0A9N7UV24"/>
<gene>
    <name evidence="2" type="ORF">PLEPLA_LOCUS24879</name>
</gene>
<evidence type="ECO:0000256" key="1">
    <source>
        <dbReference type="SAM" id="MobiDB-lite"/>
    </source>
</evidence>
<proteinExistence type="predicted"/>
<organism evidence="2 3">
    <name type="scientific">Pleuronectes platessa</name>
    <name type="common">European plaice</name>
    <dbReference type="NCBI Taxonomy" id="8262"/>
    <lineage>
        <taxon>Eukaryota</taxon>
        <taxon>Metazoa</taxon>
        <taxon>Chordata</taxon>
        <taxon>Craniata</taxon>
        <taxon>Vertebrata</taxon>
        <taxon>Euteleostomi</taxon>
        <taxon>Actinopterygii</taxon>
        <taxon>Neopterygii</taxon>
        <taxon>Teleostei</taxon>
        <taxon>Neoteleostei</taxon>
        <taxon>Acanthomorphata</taxon>
        <taxon>Carangaria</taxon>
        <taxon>Pleuronectiformes</taxon>
        <taxon>Pleuronectoidei</taxon>
        <taxon>Pleuronectidae</taxon>
        <taxon>Pleuronectes</taxon>
    </lineage>
</organism>
<name>A0A9N7UV24_PLEPL</name>
<dbReference type="Proteomes" id="UP001153269">
    <property type="component" value="Unassembled WGS sequence"/>
</dbReference>
<feature type="region of interest" description="Disordered" evidence="1">
    <location>
        <begin position="81"/>
        <end position="109"/>
    </location>
</feature>
<accession>A0A9N7UV24</accession>
<dbReference type="EMBL" id="CADEAL010001946">
    <property type="protein sequence ID" value="CAB1436846.1"/>
    <property type="molecule type" value="Genomic_DNA"/>
</dbReference>
<evidence type="ECO:0000313" key="2">
    <source>
        <dbReference type="EMBL" id="CAB1436846.1"/>
    </source>
</evidence>
<keyword evidence="3" id="KW-1185">Reference proteome</keyword>
<evidence type="ECO:0000313" key="3">
    <source>
        <dbReference type="Proteomes" id="UP001153269"/>
    </source>
</evidence>
<reference evidence="2" key="1">
    <citation type="submission" date="2020-03" db="EMBL/GenBank/DDBJ databases">
        <authorList>
            <person name="Weist P."/>
        </authorList>
    </citation>
    <scope>NUCLEOTIDE SEQUENCE</scope>
</reference>
<protein>
    <submittedName>
        <fullName evidence="2">Uncharacterized protein</fullName>
    </submittedName>
</protein>
<sequence length="193" mass="21573">MPLRPSSHMYTNIASKENKGVRLGCRVVPLEPLCSVPSWNPPSHARLKPNLVCGDVMKYVMGVLEKVDPLASEQRPWAFEKSKHMSGGNAVQEREQGGEASTLRPCPDRASSGNVQLQAGWQRRAPFCVFLVVLPLHMLSCRLECPRVTAGPDSHEEDPLQKHRKLCCENSGWWYTLQHLSREPESCCGRSQG</sequence>
<comment type="caution">
    <text evidence="2">The sequence shown here is derived from an EMBL/GenBank/DDBJ whole genome shotgun (WGS) entry which is preliminary data.</text>
</comment>